<sequence>MAVGNEGRDIFKFRNWLIVFIIILLIASSIFLYIFSLNIEKNLHKKVADTITNYLNMSLNKQKSQALTMTILLSQNEALQEALLDLDEDRGYEILSQSLNILKQYTNIQGIKAQVIAKDLTIFARNWDRDFVGMPLEGFRKDLSSFKINKPKVSIETGRLLSIKATAPIKKGYKTIGYMEIISLFEPLTLQLRKIGVELLVLMHEKYLNVATLMRDNPMIGKYVISNRNYNRFVVAKITPSILQQIEQKGYFYNGKNLYFYHPMFNSRGERLGIFLMVINNEGIERFQHYKDTLSFFLSLDNSEFRDVINEWERPEGGFRSVYDRSVAQFLSKNVDSELKKDFEFELREILQNYTKEELIDIIVEKNRMTKKRGVIK</sequence>
<organism evidence="2 3">
    <name type="scientific">Nitratiruptor tergarcus DSM 16512</name>
    <dbReference type="NCBI Taxonomy" id="1069081"/>
    <lineage>
        <taxon>Bacteria</taxon>
        <taxon>Pseudomonadati</taxon>
        <taxon>Campylobacterota</taxon>
        <taxon>Epsilonproteobacteria</taxon>
        <taxon>Nautiliales</taxon>
        <taxon>Nitratiruptoraceae</taxon>
        <taxon>Nitratiruptor</taxon>
    </lineage>
</organism>
<gene>
    <name evidence="2" type="ORF">SAMN05660197_0410</name>
</gene>
<dbReference type="AlphaFoldDB" id="A0A1W1WQQ9"/>
<protein>
    <recommendedName>
        <fullName evidence="4">Double Cache domain-containing protein</fullName>
    </recommendedName>
</protein>
<dbReference type="Proteomes" id="UP000192602">
    <property type="component" value="Unassembled WGS sequence"/>
</dbReference>
<accession>A0A1W1WQQ9</accession>
<reference evidence="3" key="1">
    <citation type="submission" date="2017-04" db="EMBL/GenBank/DDBJ databases">
        <authorList>
            <person name="Varghese N."/>
            <person name="Submissions S."/>
        </authorList>
    </citation>
    <scope>NUCLEOTIDE SEQUENCE [LARGE SCALE GENOMIC DNA]</scope>
    <source>
        <strain evidence="3">DSM 16512</strain>
    </source>
</reference>
<dbReference type="EMBL" id="FWWZ01000001">
    <property type="protein sequence ID" value="SMC08651.1"/>
    <property type="molecule type" value="Genomic_DNA"/>
</dbReference>
<feature type="transmembrane region" description="Helical" evidence="1">
    <location>
        <begin position="16"/>
        <end position="36"/>
    </location>
</feature>
<name>A0A1W1WQQ9_9BACT</name>
<keyword evidence="1" id="KW-0812">Transmembrane</keyword>
<evidence type="ECO:0000256" key="1">
    <source>
        <dbReference type="SAM" id="Phobius"/>
    </source>
</evidence>
<evidence type="ECO:0000313" key="3">
    <source>
        <dbReference type="Proteomes" id="UP000192602"/>
    </source>
</evidence>
<evidence type="ECO:0008006" key="4">
    <source>
        <dbReference type="Google" id="ProtNLM"/>
    </source>
</evidence>
<keyword evidence="1" id="KW-1133">Transmembrane helix</keyword>
<dbReference type="STRING" id="1069081.SAMN05660197_0410"/>
<dbReference type="RefSeq" id="WP_084274924.1">
    <property type="nucleotide sequence ID" value="NZ_AP026671.1"/>
</dbReference>
<evidence type="ECO:0000313" key="2">
    <source>
        <dbReference type="EMBL" id="SMC08651.1"/>
    </source>
</evidence>
<proteinExistence type="predicted"/>
<keyword evidence="1" id="KW-0472">Membrane</keyword>
<keyword evidence="3" id="KW-1185">Reference proteome</keyword>